<name>K8EBW4_9CHLO</name>
<keyword evidence="3" id="KW-1185">Reference proteome</keyword>
<dbReference type="RefSeq" id="XP_007513990.1">
    <property type="nucleotide sequence ID" value="XM_007513928.1"/>
</dbReference>
<dbReference type="InterPro" id="IPR029052">
    <property type="entry name" value="Metallo-depent_PP-like"/>
</dbReference>
<accession>K8EBW4</accession>
<protein>
    <recommendedName>
        <fullName evidence="1">Calcineurin-like phosphoesterase domain-containing protein</fullName>
    </recommendedName>
</protein>
<dbReference type="GeneID" id="19016867"/>
<dbReference type="GO" id="GO:0016787">
    <property type="term" value="F:hydrolase activity"/>
    <property type="evidence" value="ECO:0007669"/>
    <property type="project" value="InterPro"/>
</dbReference>
<gene>
    <name evidence="2" type="ORF">Bathy03g03300</name>
</gene>
<proteinExistence type="predicted"/>
<dbReference type="AlphaFoldDB" id="K8EBW4"/>
<dbReference type="PANTHER" id="PTHR47680">
    <property type="entry name" value="SHEWANELLA-LIKE PROTEIN PHOSPHATASE 2"/>
    <property type="match status" value="1"/>
</dbReference>
<dbReference type="OrthoDB" id="5976022at2759"/>
<dbReference type="InterPro" id="IPR004843">
    <property type="entry name" value="Calcineurin-like_PHP"/>
</dbReference>
<organism evidence="2 3">
    <name type="scientific">Bathycoccus prasinos</name>
    <dbReference type="NCBI Taxonomy" id="41875"/>
    <lineage>
        <taxon>Eukaryota</taxon>
        <taxon>Viridiplantae</taxon>
        <taxon>Chlorophyta</taxon>
        <taxon>Mamiellophyceae</taxon>
        <taxon>Mamiellales</taxon>
        <taxon>Bathycoccaceae</taxon>
        <taxon>Bathycoccus</taxon>
    </lineage>
</organism>
<dbReference type="Proteomes" id="UP000198341">
    <property type="component" value="Chromosome 3"/>
</dbReference>
<dbReference type="PANTHER" id="PTHR47680:SF2">
    <property type="entry name" value="SHEWANELLA-LIKE PROTEIN PHOSPHATASE 2"/>
    <property type="match status" value="1"/>
</dbReference>
<sequence length="450" mass="50399">MGGYFTTLKEKTLNETFPFVKAKLHSGKKKTLDYLSSLYYSKRAPIEKYGEECEDIEKIWDGFVDAFVGTLHAQGGAGCASRAPCFSDGDDGKGGGTKEIETRNRRTARERVVTIGDLHGDLEQTKRAFRACHLTDSKDKWIGGKTTVVQVGDQLDRGPDEVAVMYFLERVAEEAERSGGELVRILGNHETLNIAGRFRYAQREGCADFTRWRDRQKIGMELKKMCFGSEKQMERRYRKKKQTNWCAYETGEKRHEKLPSWIREDDVHSINRWKAVCPGGEFTKRFFAGKNVAERVGSTLFVHAGVLEHHALYGLENINKDIREWASNAENPRGVPPSHVQSDQSIVWARDYAHTEEERCDCAKLSRALHFLPGVERVVVGHTIQKGGGGATAACDGKVLRVDVGMSRGCGGNTSEGVEILNDGEKITRMVDGQGRQPMTGVESRFQPIS</sequence>
<reference evidence="2 3" key="1">
    <citation type="submission" date="2011-10" db="EMBL/GenBank/DDBJ databases">
        <authorList>
            <person name="Genoscope - CEA"/>
        </authorList>
    </citation>
    <scope>NUCLEOTIDE SEQUENCE [LARGE SCALE GENOMIC DNA]</scope>
    <source>
        <strain evidence="2 3">RCC 1105</strain>
    </source>
</reference>
<dbReference type="STRING" id="41875.K8EBW4"/>
<evidence type="ECO:0000313" key="3">
    <source>
        <dbReference type="Proteomes" id="UP000198341"/>
    </source>
</evidence>
<dbReference type="eggNOG" id="KOG0374">
    <property type="taxonomic scope" value="Eukaryota"/>
</dbReference>
<dbReference type="EMBL" id="FO082276">
    <property type="protein sequence ID" value="CCO15427.1"/>
    <property type="molecule type" value="Genomic_DNA"/>
</dbReference>
<dbReference type="Gene3D" id="3.60.21.10">
    <property type="match status" value="1"/>
</dbReference>
<evidence type="ECO:0000313" key="2">
    <source>
        <dbReference type="EMBL" id="CCO15427.1"/>
    </source>
</evidence>
<dbReference type="Pfam" id="PF00149">
    <property type="entry name" value="Metallophos"/>
    <property type="match status" value="1"/>
</dbReference>
<dbReference type="SUPFAM" id="SSF56300">
    <property type="entry name" value="Metallo-dependent phosphatases"/>
    <property type="match status" value="1"/>
</dbReference>
<dbReference type="KEGG" id="bpg:Bathy03g03300"/>
<feature type="domain" description="Calcineurin-like phosphoesterase" evidence="1">
    <location>
        <begin position="111"/>
        <end position="383"/>
    </location>
</feature>
<evidence type="ECO:0000259" key="1">
    <source>
        <dbReference type="Pfam" id="PF00149"/>
    </source>
</evidence>